<dbReference type="AlphaFoldDB" id="A0A1A9QD38"/>
<accession>A0A1A9QD38</accession>
<dbReference type="InterPro" id="IPR022382">
    <property type="entry name" value="Mycoplasma_peptidase_DUF31"/>
</dbReference>
<dbReference type="Pfam" id="PF01732">
    <property type="entry name" value="Mycop_pep_DUF31"/>
    <property type="match status" value="1"/>
</dbReference>
<name>A0A1A9QD38_9MOLU</name>
<protein>
    <recommendedName>
        <fullName evidence="1">DUF31 domain-containing protein</fullName>
    </recommendedName>
</protein>
<gene>
    <name evidence="2" type="ORF">A6V39_00360</name>
</gene>
<dbReference type="Proteomes" id="UP000077623">
    <property type="component" value="Unassembled WGS sequence"/>
</dbReference>
<sequence length="95" mass="10984">MIFLKKIFLPTLVTSKEVDNQEEEKKAKIREKARKAFARMNDYSFRIFSPCGKGAGWVLDYEIPKNGGCPTTWYMAANAHVLTKFRFSTNTSNIW</sequence>
<dbReference type="RefSeq" id="WP_187149736.1">
    <property type="nucleotide sequence ID" value="NZ_LWUJ01000010.1"/>
</dbReference>
<dbReference type="EMBL" id="LWUJ01000010">
    <property type="protein sequence ID" value="OAL10502.1"/>
    <property type="molecule type" value="Genomic_DNA"/>
</dbReference>
<evidence type="ECO:0000313" key="3">
    <source>
        <dbReference type="Proteomes" id="UP000077623"/>
    </source>
</evidence>
<evidence type="ECO:0000313" key="2">
    <source>
        <dbReference type="EMBL" id="OAL10502.1"/>
    </source>
</evidence>
<reference evidence="3" key="1">
    <citation type="submission" date="2016-04" db="EMBL/GenBank/DDBJ databases">
        <authorList>
            <person name="Quiroz-Castaneda R.E."/>
            <person name="Martinez-Ocampo F."/>
        </authorList>
    </citation>
    <scope>NUCLEOTIDE SEQUENCE [LARGE SCALE GENOMIC DNA]</scope>
    <source>
        <strain evidence="3">INIFAP01</strain>
    </source>
</reference>
<dbReference type="STRING" id="432608.A6V39_00360"/>
<comment type="caution">
    <text evidence="2">The sequence shown here is derived from an EMBL/GenBank/DDBJ whole genome shotgun (WGS) entry which is preliminary data.</text>
</comment>
<feature type="domain" description="DUF31" evidence="1">
    <location>
        <begin position="53"/>
        <end position="90"/>
    </location>
</feature>
<proteinExistence type="predicted"/>
<organism evidence="2 3">
    <name type="scientific">Candidatus Mycoplasma haematobovis</name>
    <dbReference type="NCBI Taxonomy" id="432608"/>
    <lineage>
        <taxon>Bacteria</taxon>
        <taxon>Bacillati</taxon>
        <taxon>Mycoplasmatota</taxon>
        <taxon>Mollicutes</taxon>
        <taxon>Mycoplasmataceae</taxon>
        <taxon>Mycoplasma</taxon>
    </lineage>
</organism>
<evidence type="ECO:0000259" key="1">
    <source>
        <dbReference type="Pfam" id="PF01732"/>
    </source>
</evidence>
<keyword evidence="3" id="KW-1185">Reference proteome</keyword>